<feature type="transmembrane region" description="Helical" evidence="1">
    <location>
        <begin position="7"/>
        <end position="25"/>
    </location>
</feature>
<keyword evidence="1" id="KW-0472">Membrane</keyword>
<evidence type="ECO:0000313" key="2">
    <source>
        <dbReference type="EMBL" id="GGI11681.1"/>
    </source>
</evidence>
<keyword evidence="3" id="KW-1185">Reference proteome</keyword>
<accession>A0A8J3AJ91</accession>
<gene>
    <name evidence="2" type="ORF">GCM10007380_09060</name>
</gene>
<proteinExistence type="predicted"/>
<keyword evidence="1" id="KW-1133">Transmembrane helix</keyword>
<evidence type="ECO:0000313" key="3">
    <source>
        <dbReference type="Proteomes" id="UP000626244"/>
    </source>
</evidence>
<dbReference type="RefSeq" id="WP_087999144.1">
    <property type="nucleotide sequence ID" value="NZ_BMHB01000001.1"/>
</dbReference>
<dbReference type="AlphaFoldDB" id="A0A8J3AJ91"/>
<name>A0A8J3AJ91_9BACI</name>
<dbReference type="Proteomes" id="UP000626244">
    <property type="component" value="Unassembled WGS sequence"/>
</dbReference>
<sequence length="151" mass="17829">MKKSKKSLWIGLIVIILIASTITYYKIPLKTNTVFYNGEIKIIDFGFYVNGKMNNYNVRFKNTKEINQIVNIFNTTRYTRIPGNRNIRNDGKLLSMYVFVKEKNLEFYILDINDQGYLKVGKNIYKLADKHTQIFNELYEILVANRKPINE</sequence>
<evidence type="ECO:0000256" key="1">
    <source>
        <dbReference type="SAM" id="Phobius"/>
    </source>
</evidence>
<dbReference type="OrthoDB" id="2923484at2"/>
<reference evidence="3" key="1">
    <citation type="journal article" date="2019" name="Int. J. Syst. Evol. Microbiol.">
        <title>The Global Catalogue of Microorganisms (GCM) 10K type strain sequencing project: providing services to taxonomists for standard genome sequencing and annotation.</title>
        <authorList>
            <consortium name="The Broad Institute Genomics Platform"/>
            <consortium name="The Broad Institute Genome Sequencing Center for Infectious Disease"/>
            <person name="Wu L."/>
            <person name="Ma J."/>
        </authorList>
    </citation>
    <scope>NUCLEOTIDE SEQUENCE [LARGE SCALE GENOMIC DNA]</scope>
    <source>
        <strain evidence="3">CGMCC 1.14993</strain>
    </source>
</reference>
<comment type="caution">
    <text evidence="2">The sequence shown here is derived from an EMBL/GenBank/DDBJ whole genome shotgun (WGS) entry which is preliminary data.</text>
</comment>
<keyword evidence="1" id="KW-0812">Transmembrane</keyword>
<dbReference type="EMBL" id="BMHB01000001">
    <property type="protein sequence ID" value="GGI11681.1"/>
    <property type="molecule type" value="Genomic_DNA"/>
</dbReference>
<protein>
    <submittedName>
        <fullName evidence="2">Uncharacterized protein</fullName>
    </submittedName>
</protein>
<organism evidence="2 3">
    <name type="scientific">Gottfriedia solisilvae</name>
    <dbReference type="NCBI Taxonomy" id="1516104"/>
    <lineage>
        <taxon>Bacteria</taxon>
        <taxon>Bacillati</taxon>
        <taxon>Bacillota</taxon>
        <taxon>Bacilli</taxon>
        <taxon>Bacillales</taxon>
        <taxon>Bacillaceae</taxon>
        <taxon>Gottfriedia</taxon>
    </lineage>
</organism>